<evidence type="ECO:0000313" key="5">
    <source>
        <dbReference type="Proteomes" id="UP000568839"/>
    </source>
</evidence>
<sequence>MKGHVSQRHKEQAVALLIIDMINPLEFEDGQKLYEQMRTTANQIARLKEQSRSYHIPVIYVNDNYGHWQSDFRQIVDDCLYEQVRGQDIAHVLKPEEEDYFILKPQFSGFFSTPLDILLRYLNVRTLILTGVAGNMCVHFTANDAYMHGYKVIVPRDCTASINKRDNQEALQVMEKVVHANIAPAADLNLRHIITEAKAYYEDTV</sequence>
<comment type="similarity">
    <text evidence="1">Belongs to the isochorismatase family.</text>
</comment>
<dbReference type="InterPro" id="IPR036380">
    <property type="entry name" value="Isochorismatase-like_sf"/>
</dbReference>
<dbReference type="Gene3D" id="3.40.50.850">
    <property type="entry name" value="Isochorismatase-like"/>
    <property type="match status" value="1"/>
</dbReference>
<accession>A0A841PV41</accession>
<dbReference type="PANTHER" id="PTHR43540">
    <property type="entry name" value="PEROXYUREIDOACRYLATE/UREIDOACRYLATE AMIDOHYDROLASE-RELATED"/>
    <property type="match status" value="1"/>
</dbReference>
<dbReference type="InterPro" id="IPR050272">
    <property type="entry name" value="Isochorismatase-like_hydrls"/>
</dbReference>
<dbReference type="SUPFAM" id="SSF52499">
    <property type="entry name" value="Isochorismatase-like hydrolases"/>
    <property type="match status" value="1"/>
</dbReference>
<proteinExistence type="inferred from homology"/>
<dbReference type="RefSeq" id="WP_184404227.1">
    <property type="nucleotide sequence ID" value="NZ_JACHHJ010000003.1"/>
</dbReference>
<evidence type="ECO:0000256" key="2">
    <source>
        <dbReference type="ARBA" id="ARBA00022801"/>
    </source>
</evidence>
<reference evidence="4 5" key="1">
    <citation type="submission" date="2020-08" db="EMBL/GenBank/DDBJ databases">
        <title>Genomic Encyclopedia of Type Strains, Phase IV (KMG-IV): sequencing the most valuable type-strain genomes for metagenomic binning, comparative biology and taxonomic classification.</title>
        <authorList>
            <person name="Goeker M."/>
        </authorList>
    </citation>
    <scope>NUCLEOTIDE SEQUENCE [LARGE SCALE GENOMIC DNA]</scope>
    <source>
        <strain evidence="4 5">DSM 21769</strain>
    </source>
</reference>
<name>A0A841PV41_9BACL</name>
<gene>
    <name evidence="4" type="ORF">HNR44_002154</name>
</gene>
<comment type="caution">
    <text evidence="4">The sequence shown here is derived from an EMBL/GenBank/DDBJ whole genome shotgun (WGS) entry which is preliminary data.</text>
</comment>
<feature type="domain" description="Isochorismatase-like" evidence="3">
    <location>
        <begin position="15"/>
        <end position="177"/>
    </location>
</feature>
<evidence type="ECO:0000313" key="4">
    <source>
        <dbReference type="EMBL" id="MBB6450171.1"/>
    </source>
</evidence>
<dbReference type="Proteomes" id="UP000568839">
    <property type="component" value="Unassembled WGS sequence"/>
</dbReference>
<dbReference type="CDD" id="cd00431">
    <property type="entry name" value="cysteine_hydrolases"/>
    <property type="match status" value="1"/>
</dbReference>
<dbReference type="GO" id="GO:0016787">
    <property type="term" value="F:hydrolase activity"/>
    <property type="evidence" value="ECO:0007669"/>
    <property type="project" value="UniProtKB-KW"/>
</dbReference>
<keyword evidence="2" id="KW-0378">Hydrolase</keyword>
<protein>
    <submittedName>
        <fullName evidence="4">Nicotinamidase-related amidase</fullName>
    </submittedName>
</protein>
<dbReference type="InterPro" id="IPR000868">
    <property type="entry name" value="Isochorismatase-like_dom"/>
</dbReference>
<dbReference type="AlphaFoldDB" id="A0A841PV41"/>
<dbReference type="EMBL" id="JACHHJ010000003">
    <property type="protein sequence ID" value="MBB6450171.1"/>
    <property type="molecule type" value="Genomic_DNA"/>
</dbReference>
<keyword evidence="5" id="KW-1185">Reference proteome</keyword>
<evidence type="ECO:0000256" key="1">
    <source>
        <dbReference type="ARBA" id="ARBA00006336"/>
    </source>
</evidence>
<dbReference type="PANTHER" id="PTHR43540:SF6">
    <property type="entry name" value="ISOCHORISMATASE-LIKE DOMAIN-CONTAINING PROTEIN"/>
    <property type="match status" value="1"/>
</dbReference>
<organism evidence="4 5">
    <name type="scientific">Geomicrobium halophilum</name>
    <dbReference type="NCBI Taxonomy" id="549000"/>
    <lineage>
        <taxon>Bacteria</taxon>
        <taxon>Bacillati</taxon>
        <taxon>Bacillota</taxon>
        <taxon>Bacilli</taxon>
        <taxon>Bacillales</taxon>
        <taxon>Geomicrobium</taxon>
    </lineage>
</organism>
<dbReference type="Pfam" id="PF00857">
    <property type="entry name" value="Isochorismatase"/>
    <property type="match status" value="1"/>
</dbReference>
<evidence type="ECO:0000259" key="3">
    <source>
        <dbReference type="Pfam" id="PF00857"/>
    </source>
</evidence>